<dbReference type="GO" id="GO:0005886">
    <property type="term" value="C:plasma membrane"/>
    <property type="evidence" value="ECO:0007669"/>
    <property type="project" value="TreeGrafter"/>
</dbReference>
<feature type="non-terminal residue" evidence="2">
    <location>
        <position position="1"/>
    </location>
</feature>
<dbReference type="AlphaFoldDB" id="A0AAV5UHY5"/>
<dbReference type="SUPFAM" id="SSF55486">
    <property type="entry name" value="Metalloproteases ('zincins'), catalytic domain"/>
    <property type="match status" value="1"/>
</dbReference>
<name>A0AAV5UHY5_9BILA</name>
<dbReference type="InterPro" id="IPR024079">
    <property type="entry name" value="MetalloPept_cat_dom_sf"/>
</dbReference>
<keyword evidence="3" id="KW-1185">Reference proteome</keyword>
<dbReference type="Proteomes" id="UP001432027">
    <property type="component" value="Unassembled WGS sequence"/>
</dbReference>
<dbReference type="Pfam" id="PF01431">
    <property type="entry name" value="Peptidase_M13"/>
    <property type="match status" value="1"/>
</dbReference>
<dbReference type="GO" id="GO:0016485">
    <property type="term" value="P:protein processing"/>
    <property type="evidence" value="ECO:0007669"/>
    <property type="project" value="TreeGrafter"/>
</dbReference>
<dbReference type="PANTHER" id="PTHR11733">
    <property type="entry name" value="ZINC METALLOPROTEASE FAMILY M13 NEPRILYSIN-RELATED"/>
    <property type="match status" value="1"/>
</dbReference>
<accession>A0AAV5UHY5</accession>
<dbReference type="PANTHER" id="PTHR11733:SF208">
    <property type="entry name" value="PEPTIDASE M13 C-TERMINAL DOMAIN-CONTAINING PROTEIN"/>
    <property type="match status" value="1"/>
</dbReference>
<reference evidence="2" key="1">
    <citation type="submission" date="2023-10" db="EMBL/GenBank/DDBJ databases">
        <title>Genome assembly of Pristionchus species.</title>
        <authorList>
            <person name="Yoshida K."/>
            <person name="Sommer R.J."/>
        </authorList>
    </citation>
    <scope>NUCLEOTIDE SEQUENCE</scope>
    <source>
        <strain evidence="2">RS0144</strain>
    </source>
</reference>
<dbReference type="InterPro" id="IPR000718">
    <property type="entry name" value="Peptidase_M13"/>
</dbReference>
<proteinExistence type="predicted"/>
<evidence type="ECO:0000259" key="1">
    <source>
        <dbReference type="Pfam" id="PF01431"/>
    </source>
</evidence>
<organism evidence="2 3">
    <name type="scientific">Pristionchus entomophagus</name>
    <dbReference type="NCBI Taxonomy" id="358040"/>
    <lineage>
        <taxon>Eukaryota</taxon>
        <taxon>Metazoa</taxon>
        <taxon>Ecdysozoa</taxon>
        <taxon>Nematoda</taxon>
        <taxon>Chromadorea</taxon>
        <taxon>Rhabditida</taxon>
        <taxon>Rhabditina</taxon>
        <taxon>Diplogasteromorpha</taxon>
        <taxon>Diplogasteroidea</taxon>
        <taxon>Neodiplogasteridae</taxon>
        <taxon>Pristionchus</taxon>
    </lineage>
</organism>
<feature type="domain" description="Peptidase M13 C-terminal" evidence="1">
    <location>
        <begin position="319"/>
        <end position="509"/>
    </location>
</feature>
<protein>
    <recommendedName>
        <fullName evidence="1">Peptidase M13 C-terminal domain-containing protein</fullName>
    </recommendedName>
</protein>
<dbReference type="EMBL" id="BTSX01000006">
    <property type="protein sequence ID" value="GMT06066.1"/>
    <property type="molecule type" value="Genomic_DNA"/>
</dbReference>
<gene>
    <name evidence="2" type="ORF">PENTCL1PPCAC_28240</name>
</gene>
<evidence type="ECO:0000313" key="3">
    <source>
        <dbReference type="Proteomes" id="UP001432027"/>
    </source>
</evidence>
<sequence>VLLLVLHFVSSDILNDHLSNNVNISVHPCDDFFLHVCSQSVNETEFPFRKFPTFYKEIAEKYRIFTNSRNFAIMNDFLKMNGTGENKPLFNRTNYEILVRSRCQESDNCYRQEFEYFSNIYIENTDKGTDRLRHYLSRLKITSGEEILEILPRMVESLYDSISFESSLSAKASAHFYITLTTRLFLMEELNAIGVFDKIGNMKDDVNDLKELIIEKFKNTPWLHEKDELGLSLLPQFEDTIKDMVLHYDLDEDDRDLHLLRAIKDKFLQGYYQAKTRSTGIEALDILFSLETSFKSLLRTADSEERRLIYRVRMELTPNASYNSFVNQVAIFAPYIYPTFADNTTMNKNYFLFNTIGHEIFHSVVSGEWAETSDAFKNGMNCMNNHYTRMCDSYGKGSCKSGSQTFEEDGPDIEGMRINYEYFTHNYEKDDLEETVFNSELLSVTRDQAFFYLAAIEFCGNIEPMEDHRDVHSYKQVRVNGIVTQMHEFSEAFSCSPDQAMFADKEQTCHLFGPDAQ</sequence>
<evidence type="ECO:0000313" key="2">
    <source>
        <dbReference type="EMBL" id="GMT06066.1"/>
    </source>
</evidence>
<dbReference type="PROSITE" id="PS51885">
    <property type="entry name" value="NEPRILYSIN"/>
    <property type="match status" value="1"/>
</dbReference>
<dbReference type="InterPro" id="IPR018497">
    <property type="entry name" value="Peptidase_M13_C"/>
</dbReference>
<dbReference type="Gene3D" id="3.40.390.10">
    <property type="entry name" value="Collagenase (Catalytic Domain)"/>
    <property type="match status" value="1"/>
</dbReference>
<comment type="caution">
    <text evidence="2">The sequence shown here is derived from an EMBL/GenBank/DDBJ whole genome shotgun (WGS) entry which is preliminary data.</text>
</comment>
<dbReference type="GO" id="GO:0004222">
    <property type="term" value="F:metalloendopeptidase activity"/>
    <property type="evidence" value="ECO:0007669"/>
    <property type="project" value="InterPro"/>
</dbReference>